<dbReference type="Proteomes" id="UP000887578">
    <property type="component" value="Unplaced"/>
</dbReference>
<dbReference type="Gene3D" id="1.10.10.60">
    <property type="entry name" value="Homeodomain-like"/>
    <property type="match status" value="1"/>
</dbReference>
<dbReference type="InterPro" id="IPR029021">
    <property type="entry name" value="Prot-tyrosine_phosphatase-like"/>
</dbReference>
<evidence type="ECO:0000313" key="3">
    <source>
        <dbReference type="WBParaSite" id="PDA_v2.g9349.t1"/>
    </source>
</evidence>
<dbReference type="WBParaSite" id="PDA_v2.g9349.t1">
    <property type="protein sequence ID" value="PDA_v2.g9349.t1"/>
    <property type="gene ID" value="PDA_v2.g9349"/>
</dbReference>
<proteinExistence type="predicted"/>
<name>A0A914QZJ5_9BILA</name>
<dbReference type="InterPro" id="IPR014876">
    <property type="entry name" value="DEK_C"/>
</dbReference>
<dbReference type="SUPFAM" id="SSF109715">
    <property type="entry name" value="DEK C-terminal domain"/>
    <property type="match status" value="1"/>
</dbReference>
<dbReference type="GO" id="GO:0030837">
    <property type="term" value="P:negative regulation of actin filament polymerization"/>
    <property type="evidence" value="ECO:0007669"/>
    <property type="project" value="InterPro"/>
</dbReference>
<dbReference type="PANTHER" id="PTHR45864">
    <property type="entry name" value="SLINGSHOT PROTEIN PHOSPHATASE HOMOLOG"/>
    <property type="match status" value="1"/>
</dbReference>
<reference evidence="3" key="1">
    <citation type="submission" date="2022-11" db="UniProtKB">
        <authorList>
            <consortium name="WormBaseParasite"/>
        </authorList>
    </citation>
    <scope>IDENTIFICATION</scope>
</reference>
<dbReference type="InterPro" id="IPR043587">
    <property type="entry name" value="Phosphatase_SSH-like"/>
</dbReference>
<dbReference type="PROSITE" id="PS51998">
    <property type="entry name" value="DEK_C"/>
    <property type="match status" value="1"/>
</dbReference>
<dbReference type="GO" id="GO:0016791">
    <property type="term" value="F:phosphatase activity"/>
    <property type="evidence" value="ECO:0007669"/>
    <property type="project" value="InterPro"/>
</dbReference>
<dbReference type="PANTHER" id="PTHR45864:SF2">
    <property type="entry name" value="PROTEIN PHOSPHATASE SLINGSHOT"/>
    <property type="match status" value="1"/>
</dbReference>
<dbReference type="SUPFAM" id="SSF52799">
    <property type="entry name" value="(Phosphotyrosine protein) phosphatases II"/>
    <property type="match status" value="1"/>
</dbReference>
<evidence type="ECO:0000313" key="2">
    <source>
        <dbReference type="Proteomes" id="UP000887578"/>
    </source>
</evidence>
<feature type="domain" description="DEK-C" evidence="1">
    <location>
        <begin position="43"/>
        <end position="98"/>
    </location>
</feature>
<dbReference type="Gene3D" id="3.90.190.10">
    <property type="entry name" value="Protein tyrosine phosphatase superfamily"/>
    <property type="match status" value="1"/>
</dbReference>
<dbReference type="AlphaFoldDB" id="A0A914QZJ5"/>
<protein>
    <submittedName>
        <fullName evidence="3">Protein-serine/threonine phosphatase</fullName>
    </submittedName>
</protein>
<dbReference type="Pfam" id="PF08766">
    <property type="entry name" value="DEK_C"/>
    <property type="match status" value="1"/>
</dbReference>
<accession>A0A914QZJ5</accession>
<dbReference type="GO" id="GO:0003779">
    <property type="term" value="F:actin binding"/>
    <property type="evidence" value="ECO:0007669"/>
    <property type="project" value="InterPro"/>
</dbReference>
<sequence>MTEDNSIRGLWLISLMEEAQAGDIKPAGHHEALLERSSKSKEAHTEDLMRRELREIMQSVDLEEVTSSDIRQRLEEKVGFVVKPYKDFIDREMLVIMGQLDKPSKIFDYLYLGTEWNASNWDELKGNRVGYILNITKEVDNFYPNEFVYKKIWVSDEATTELLIHWQKTFKFIKKAKYDIFHCCIY</sequence>
<organism evidence="2 3">
    <name type="scientific">Panagrolaimus davidi</name>
    <dbReference type="NCBI Taxonomy" id="227884"/>
    <lineage>
        <taxon>Eukaryota</taxon>
        <taxon>Metazoa</taxon>
        <taxon>Ecdysozoa</taxon>
        <taxon>Nematoda</taxon>
        <taxon>Chromadorea</taxon>
        <taxon>Rhabditida</taxon>
        <taxon>Tylenchina</taxon>
        <taxon>Panagrolaimomorpha</taxon>
        <taxon>Panagrolaimoidea</taxon>
        <taxon>Panagrolaimidae</taxon>
        <taxon>Panagrolaimus</taxon>
    </lineage>
</organism>
<keyword evidence="2" id="KW-1185">Reference proteome</keyword>
<evidence type="ECO:0000259" key="1">
    <source>
        <dbReference type="PROSITE" id="PS51998"/>
    </source>
</evidence>